<organism evidence="2 3">
    <name type="scientific">Halalkalibacter hemicellulosilyticusJCM 9152</name>
    <dbReference type="NCBI Taxonomy" id="1236971"/>
    <lineage>
        <taxon>Bacteria</taxon>
        <taxon>Bacillati</taxon>
        <taxon>Bacillota</taxon>
        <taxon>Bacilli</taxon>
        <taxon>Bacillales</taxon>
        <taxon>Bacillaceae</taxon>
        <taxon>Halalkalibacter</taxon>
    </lineage>
</organism>
<dbReference type="InterPro" id="IPR007165">
    <property type="entry name" value="Phage_holin_4_2"/>
</dbReference>
<evidence type="ECO:0008006" key="4">
    <source>
        <dbReference type="Google" id="ProtNLM"/>
    </source>
</evidence>
<accession>W4QHL8</accession>
<reference evidence="2" key="1">
    <citation type="journal article" date="2014" name="Genome Announc.">
        <title>Draft Genome Sequences of Three Alkaliphilic Bacillus Strains, Bacillus wakoensis JCM 9140T, Bacillus akibai JCM 9157T, and Bacillus hemicellulosilyticus JCM 9152T.</title>
        <authorList>
            <person name="Yuki M."/>
            <person name="Oshima K."/>
            <person name="Suda W."/>
            <person name="Oshida Y."/>
            <person name="Kitamura K."/>
            <person name="Iida T."/>
            <person name="Hattori M."/>
            <person name="Ohkuma M."/>
        </authorList>
    </citation>
    <scope>NUCLEOTIDE SEQUENCE [LARGE SCALE GENOMIC DNA]</scope>
    <source>
        <strain evidence="2">JCM 9152</strain>
    </source>
</reference>
<dbReference type="PANTHER" id="PTHR37309">
    <property type="entry name" value="SLR0284 PROTEIN"/>
    <property type="match status" value="1"/>
</dbReference>
<dbReference type="OrthoDB" id="7205479at2"/>
<keyword evidence="1" id="KW-0812">Transmembrane</keyword>
<proteinExistence type="predicted"/>
<evidence type="ECO:0000313" key="3">
    <source>
        <dbReference type="Proteomes" id="UP000018895"/>
    </source>
</evidence>
<dbReference type="RefSeq" id="WP_035345446.1">
    <property type="nucleotide sequence ID" value="NZ_BAUU01000021.1"/>
</dbReference>
<dbReference type="EMBL" id="BAUU01000021">
    <property type="protein sequence ID" value="GAE31581.1"/>
    <property type="molecule type" value="Genomic_DNA"/>
</dbReference>
<dbReference type="Proteomes" id="UP000018895">
    <property type="component" value="Unassembled WGS sequence"/>
</dbReference>
<dbReference type="PANTHER" id="PTHR37309:SF1">
    <property type="entry name" value="SLR0284 PROTEIN"/>
    <property type="match status" value="1"/>
</dbReference>
<name>W4QHL8_9BACI</name>
<feature type="transmembrane region" description="Helical" evidence="1">
    <location>
        <begin position="28"/>
        <end position="47"/>
    </location>
</feature>
<dbReference type="Pfam" id="PF04020">
    <property type="entry name" value="Phage_holin_4_2"/>
    <property type="match status" value="1"/>
</dbReference>
<protein>
    <recommendedName>
        <fullName evidence="4">Phage holin family protein</fullName>
    </recommendedName>
</protein>
<keyword evidence="1" id="KW-0472">Membrane</keyword>
<feature type="transmembrane region" description="Helical" evidence="1">
    <location>
        <begin position="54"/>
        <end position="80"/>
    </location>
</feature>
<gene>
    <name evidence="2" type="ORF">JCM9152_3058</name>
</gene>
<evidence type="ECO:0000313" key="2">
    <source>
        <dbReference type="EMBL" id="GAE31581.1"/>
    </source>
</evidence>
<keyword evidence="3" id="KW-1185">Reference proteome</keyword>
<evidence type="ECO:0000256" key="1">
    <source>
        <dbReference type="SAM" id="Phobius"/>
    </source>
</evidence>
<feature type="transmembrane region" description="Helical" evidence="1">
    <location>
        <begin position="86"/>
        <end position="109"/>
    </location>
</feature>
<comment type="caution">
    <text evidence="2">The sequence shown here is derived from an EMBL/GenBank/DDBJ whole genome shotgun (WGS) entry which is preliminary data.</text>
</comment>
<feature type="transmembrane region" description="Helical" evidence="1">
    <location>
        <begin position="5"/>
        <end position="22"/>
    </location>
</feature>
<sequence>MLRWLIGLVLNALVLMGIAYLFSGFEIAGFGTAILASLLLSIVNMIVRPILVVFTFPITILTLGLFLFVISALTLMLTAWMMGDSFVIDGFFTAVLAAILIALAQTFVIKPLKKKK</sequence>
<dbReference type="AlphaFoldDB" id="W4QHL8"/>
<dbReference type="STRING" id="1236971.JCM9152_3058"/>
<keyword evidence="1" id="KW-1133">Transmembrane helix</keyword>